<evidence type="ECO:0000313" key="3">
    <source>
        <dbReference type="Proteomes" id="UP000316639"/>
    </source>
</evidence>
<dbReference type="RefSeq" id="WP_146352246.1">
    <property type="nucleotide sequence ID" value="NZ_VOBR01000008.1"/>
</dbReference>
<gene>
    <name evidence="2" type="ORF">FKR81_14820</name>
</gene>
<dbReference type="AlphaFoldDB" id="A0A563EV63"/>
<sequence>MTYDYEALLDEAFQMVCQALLVAEHKDVQCLPVGMPDGGRDALRYVDDGHGIIVYQVKFARKPNMIKDPLKWLINAIDDELPKIANLASRGARKYVLITNMSTSSHLDIGKLDKLNKHFKKSLPIPALCWWRDDLDRRLDNNFDLKLRYPALLTGADIPRLIMEAGPSLTEERRRATALIAYLSHQHEQDSTLRFKQAEVESQLLDLFVDVPMTSFHGPALGADDLQGRAFRRFIFTKAQITRYRSKSRLRPAAMLTENEVHGFQPGGRQQPPAHAAADVLLDPFFHQGVNRVVLEGAPGQGKSTLAQYVAQVQRVRILKEHAGIAKLPDRHRDSPVMLPIKIELRDIAMWLRGIDPWASSPGEEHGRAKTLESAIAGHIARYSGGFDFAVSDVHEVVGNRPVLLILDALDEVADLDDRLLVVDEITAALVRMDSTGQRLSVIVTSRPTAIANSPTLSGKKFAYFSLASIDQSLALEYTSKWAKVRGLSANDIMQLQRTLRLKLQSSHTAELGKNTMQLSILLNLIHVRGESLPDKRTALYDTYVDVFLNRESEKSPVVRDNRELLVSIHQFLGYYLHALAEKDKSSGRIETSELRALLVEYLENEGHPTELVDYLWSGVVERVVALVSRVEGTYEFEVQPLREYFAARYLYDTASYSPSGHERAGTKPERFAGIAGNTYWLNVTRFYAGCFSVGELRDLADRVCDLFDPELSGYHMLFPRSLAFFLLEDWVFNQSPKAVNQVVEKVFDDVGIRWLFASDPSLDGQRNTQLSPKSGGSRLVALFLERIGHTRSGDQHIALCNGIAIHDPAGAMTRNWLADNTSWFEDYPLEWAHLAGVTGLISRMTPQESDRFLNADASREARLSTLLIYGNEHVYASREILNEVCRIALNNRSTAISLRRTPSPLALWANVVIYTPWSAFATGDIPPENFFRAFNSDENPRIASLRKVSAELEAVLLSINASKSKGDLSPFGFARTFTQTLLEQFGFCWSALEIANIGASIPDQNERGAGAGALFDSSFPLIDRLRNARRRGNQKQWWLEQYSRIESPSDAATWAIAFFSWARGDVHLSLIGHFDDVIQRMDSTHRDSLIGAAAVTEQYSGRVPDLHDAGGSLAELNSVHSSTRAMYLEKMPLSAAVDFLKRDVATLALTPALAVRYTRLIARAGASEDIDWTECLEIVRLINNTKELAYDQPLSRTSYREFGTVSVDLCKEILDNAWELPDMFVSLAFMWSGGPKRVRAVQDIAQERGWFEHNYLPRRSSR</sequence>
<reference evidence="2 3" key="1">
    <citation type="submission" date="2019-07" db="EMBL/GenBank/DDBJ databases">
        <title>Lentzea xizangensis sp. nov., isolated from Qinghai-Tibetan Plateau Soils.</title>
        <authorList>
            <person name="Huang J."/>
        </authorList>
    </citation>
    <scope>NUCLEOTIDE SEQUENCE [LARGE SCALE GENOMIC DNA]</scope>
    <source>
        <strain evidence="2 3">FXJ1.1311</strain>
    </source>
</reference>
<evidence type="ECO:0000259" key="1">
    <source>
        <dbReference type="PROSITE" id="PS50837"/>
    </source>
</evidence>
<dbReference type="OrthoDB" id="5379188at2"/>
<dbReference type="InterPro" id="IPR027417">
    <property type="entry name" value="P-loop_NTPase"/>
</dbReference>
<dbReference type="PANTHER" id="PTHR46844:SF1">
    <property type="entry name" value="SLR5058 PROTEIN"/>
    <property type="match status" value="1"/>
</dbReference>
<name>A0A563EV63_9PSEU</name>
<proteinExistence type="predicted"/>
<accession>A0A563EV63</accession>
<dbReference type="PANTHER" id="PTHR46844">
    <property type="entry name" value="SLR5058 PROTEIN"/>
    <property type="match status" value="1"/>
</dbReference>
<dbReference type="SUPFAM" id="SSF52540">
    <property type="entry name" value="P-loop containing nucleoside triphosphate hydrolases"/>
    <property type="match status" value="1"/>
</dbReference>
<organism evidence="2 3">
    <name type="scientific">Lentzea tibetensis</name>
    <dbReference type="NCBI Taxonomy" id="2591470"/>
    <lineage>
        <taxon>Bacteria</taxon>
        <taxon>Bacillati</taxon>
        <taxon>Actinomycetota</taxon>
        <taxon>Actinomycetes</taxon>
        <taxon>Pseudonocardiales</taxon>
        <taxon>Pseudonocardiaceae</taxon>
        <taxon>Lentzea</taxon>
    </lineage>
</organism>
<dbReference type="EMBL" id="VOBR01000008">
    <property type="protein sequence ID" value="TWP51482.1"/>
    <property type="molecule type" value="Genomic_DNA"/>
</dbReference>
<dbReference type="PROSITE" id="PS50837">
    <property type="entry name" value="NACHT"/>
    <property type="match status" value="1"/>
</dbReference>
<dbReference type="InterPro" id="IPR007111">
    <property type="entry name" value="NACHT_NTPase"/>
</dbReference>
<protein>
    <recommendedName>
        <fullName evidence="1">NACHT domain-containing protein</fullName>
    </recommendedName>
</protein>
<keyword evidence="3" id="KW-1185">Reference proteome</keyword>
<comment type="caution">
    <text evidence="2">The sequence shown here is derived from an EMBL/GenBank/DDBJ whole genome shotgun (WGS) entry which is preliminary data.</text>
</comment>
<evidence type="ECO:0000313" key="2">
    <source>
        <dbReference type="EMBL" id="TWP51482.1"/>
    </source>
</evidence>
<dbReference type="Gene3D" id="3.40.50.300">
    <property type="entry name" value="P-loop containing nucleotide triphosphate hydrolases"/>
    <property type="match status" value="1"/>
</dbReference>
<feature type="domain" description="NACHT" evidence="1">
    <location>
        <begin position="291"/>
        <end position="450"/>
    </location>
</feature>
<dbReference type="Proteomes" id="UP000316639">
    <property type="component" value="Unassembled WGS sequence"/>
</dbReference>